<keyword evidence="3" id="KW-1185">Reference proteome</keyword>
<accession>A0A8C6FCC5</accession>
<feature type="region of interest" description="Disordered" evidence="1">
    <location>
        <begin position="39"/>
        <end position="69"/>
    </location>
</feature>
<organism evidence="2 3">
    <name type="scientific">Monodon monoceros</name>
    <name type="common">Narwhal</name>
    <name type="synonym">Ceratodon monodon</name>
    <dbReference type="NCBI Taxonomy" id="40151"/>
    <lineage>
        <taxon>Eukaryota</taxon>
        <taxon>Metazoa</taxon>
        <taxon>Chordata</taxon>
        <taxon>Craniata</taxon>
        <taxon>Vertebrata</taxon>
        <taxon>Euteleostomi</taxon>
        <taxon>Mammalia</taxon>
        <taxon>Eutheria</taxon>
        <taxon>Laurasiatheria</taxon>
        <taxon>Artiodactyla</taxon>
        <taxon>Whippomorpha</taxon>
        <taxon>Cetacea</taxon>
        <taxon>Odontoceti</taxon>
        <taxon>Monodontidae</taxon>
        <taxon>Monodon</taxon>
    </lineage>
</organism>
<evidence type="ECO:0000256" key="1">
    <source>
        <dbReference type="SAM" id="MobiDB-lite"/>
    </source>
</evidence>
<protein>
    <submittedName>
        <fullName evidence="2">Uncharacterized protein</fullName>
    </submittedName>
</protein>
<reference evidence="2" key="1">
    <citation type="submission" date="2025-08" db="UniProtKB">
        <authorList>
            <consortium name="Ensembl"/>
        </authorList>
    </citation>
    <scope>IDENTIFICATION</scope>
</reference>
<sequence>MMSIHYLKPVALRLPPGIPESPSHQRRHTLPTEFCCLTPEDGGEPTPSIRADAQWTTESPPGPAPQSGTSWPCVLSCPWTGLWRAASWPSSSAPCGLRRDSLW</sequence>
<evidence type="ECO:0000313" key="2">
    <source>
        <dbReference type="Ensembl" id="ENSMMNP00015026120.1"/>
    </source>
</evidence>
<name>A0A8C6FCC5_MONMO</name>
<dbReference type="AlphaFoldDB" id="A0A8C6FCC5"/>
<dbReference type="Proteomes" id="UP000694561">
    <property type="component" value="Unplaced"/>
</dbReference>
<dbReference type="Ensembl" id="ENSMMNT00015028706.1">
    <property type="protein sequence ID" value="ENSMMNP00015026120.1"/>
    <property type="gene ID" value="ENSMMNG00015019049.1"/>
</dbReference>
<evidence type="ECO:0000313" key="3">
    <source>
        <dbReference type="Proteomes" id="UP000694561"/>
    </source>
</evidence>
<reference evidence="2" key="2">
    <citation type="submission" date="2025-09" db="UniProtKB">
        <authorList>
            <consortium name="Ensembl"/>
        </authorList>
    </citation>
    <scope>IDENTIFICATION</scope>
</reference>
<dbReference type="GeneTree" id="ENSGT00390000015579"/>
<proteinExistence type="predicted"/>